<dbReference type="PANTHER" id="PTHR43017:SF1">
    <property type="entry name" value="ACETYLTRANSFERASE YJL218W-RELATED"/>
    <property type="match status" value="1"/>
</dbReference>
<comment type="function">
    <text evidence="6">Acetyltransferase implicated in the O-acetylation of Nod factors.</text>
</comment>
<evidence type="ECO:0000256" key="1">
    <source>
        <dbReference type="ARBA" id="ARBA00007274"/>
    </source>
</evidence>
<proteinExistence type="inferred from homology"/>
<reference evidence="9 10" key="1">
    <citation type="submission" date="2020-06" db="EMBL/GenBank/DDBJ databases">
        <title>Photobacterium damselae subsp. damselae comparative genomics.</title>
        <authorList>
            <person name="Osorio C.R."/>
        </authorList>
    </citation>
    <scope>NUCLEOTIDE SEQUENCE [LARGE SCALE GENOMIC DNA]</scope>
    <source>
        <strain evidence="9 10">TW250/03</strain>
    </source>
</reference>
<feature type="domain" description="Maltose/galactoside acetyltransferase" evidence="8">
    <location>
        <begin position="4"/>
        <end position="58"/>
    </location>
</feature>
<dbReference type="AlphaFoldDB" id="A0A850QQP0"/>
<evidence type="ECO:0000256" key="6">
    <source>
        <dbReference type="ARBA" id="ARBA00055587"/>
    </source>
</evidence>
<dbReference type="FunFam" id="2.160.10.10:FF:000025">
    <property type="entry name" value="Hexapeptide-repeat containing-acetyltransferase"/>
    <property type="match status" value="1"/>
</dbReference>
<evidence type="ECO:0000256" key="5">
    <source>
        <dbReference type="ARBA" id="ARBA00023315"/>
    </source>
</evidence>
<dbReference type="EMBL" id="JABXOR010001080">
    <property type="protein sequence ID" value="NVP01957.1"/>
    <property type="molecule type" value="Genomic_DNA"/>
</dbReference>
<dbReference type="EC" id="2.3.1.-" evidence="7"/>
<evidence type="ECO:0000256" key="7">
    <source>
        <dbReference type="RuleBase" id="RU367021"/>
    </source>
</evidence>
<evidence type="ECO:0000256" key="3">
    <source>
        <dbReference type="ARBA" id="ARBA00022679"/>
    </source>
</evidence>
<dbReference type="InterPro" id="IPR011004">
    <property type="entry name" value="Trimer_LpxA-like_sf"/>
</dbReference>
<dbReference type="SUPFAM" id="SSF51161">
    <property type="entry name" value="Trimeric LpxA-like enzymes"/>
    <property type="match status" value="1"/>
</dbReference>
<dbReference type="Gene3D" id="2.160.10.10">
    <property type="entry name" value="Hexapeptide repeat proteins"/>
    <property type="match status" value="1"/>
</dbReference>
<dbReference type="SMART" id="SM01266">
    <property type="entry name" value="Mac"/>
    <property type="match status" value="1"/>
</dbReference>
<comment type="similarity">
    <text evidence="1 7">Belongs to the transferase hexapeptide repeat family.</text>
</comment>
<dbReference type="Pfam" id="PF00132">
    <property type="entry name" value="Hexapep"/>
    <property type="match status" value="1"/>
</dbReference>
<dbReference type="GO" id="GO:0008870">
    <property type="term" value="F:galactoside O-acetyltransferase activity"/>
    <property type="evidence" value="ECO:0007669"/>
    <property type="project" value="TreeGrafter"/>
</dbReference>
<keyword evidence="5 7" id="KW-0012">Acyltransferase</keyword>
<keyword evidence="3 7" id="KW-0808">Transferase</keyword>
<keyword evidence="4" id="KW-0677">Repeat</keyword>
<dbReference type="PANTHER" id="PTHR43017">
    <property type="entry name" value="GALACTOSIDE O-ACETYLTRANSFERASE"/>
    <property type="match status" value="1"/>
</dbReference>
<name>A0A850QQP0_PHODD</name>
<keyword evidence="2" id="KW-0536">Nodulation</keyword>
<dbReference type="InterPro" id="IPR001451">
    <property type="entry name" value="Hexapep"/>
</dbReference>
<gene>
    <name evidence="9" type="ORF">HWA77_17210</name>
</gene>
<accession>A0A850QQP0</accession>
<protein>
    <recommendedName>
        <fullName evidence="7">Acetyltransferase</fullName>
        <ecNumber evidence="7">2.3.1.-</ecNumber>
    </recommendedName>
</protein>
<evidence type="ECO:0000313" key="9">
    <source>
        <dbReference type="EMBL" id="NVP01957.1"/>
    </source>
</evidence>
<comment type="caution">
    <text evidence="9">The sequence shown here is derived from an EMBL/GenBank/DDBJ whole genome shotgun (WGS) entry which is preliminary data.</text>
</comment>
<dbReference type="Proteomes" id="UP000533429">
    <property type="component" value="Unassembled WGS sequence"/>
</dbReference>
<organism evidence="9 10">
    <name type="scientific">Photobacterium damselae subsp. damselae</name>
    <name type="common">Listonella damsela</name>
    <dbReference type="NCBI Taxonomy" id="85581"/>
    <lineage>
        <taxon>Bacteria</taxon>
        <taxon>Pseudomonadati</taxon>
        <taxon>Pseudomonadota</taxon>
        <taxon>Gammaproteobacteria</taxon>
        <taxon>Vibrionales</taxon>
        <taxon>Vibrionaceae</taxon>
        <taxon>Photobacterium</taxon>
    </lineage>
</organism>
<dbReference type="Pfam" id="PF12464">
    <property type="entry name" value="Mac"/>
    <property type="match status" value="1"/>
</dbReference>
<evidence type="ECO:0000313" key="10">
    <source>
        <dbReference type="Proteomes" id="UP000533429"/>
    </source>
</evidence>
<dbReference type="InterPro" id="IPR039369">
    <property type="entry name" value="LacA-like"/>
</dbReference>
<evidence type="ECO:0000256" key="4">
    <source>
        <dbReference type="ARBA" id="ARBA00022737"/>
    </source>
</evidence>
<evidence type="ECO:0000259" key="8">
    <source>
        <dbReference type="SMART" id="SM01266"/>
    </source>
</evidence>
<sequence>MDSKQRMHSQQVYFCDDSELVKEQLICLERLYDFNHSRPSHIEQRQALMKEMFASVGKDCYIEPPLHANWGKHTHLGDSVYANFNLTLVDDTHIYIGNHVMIGPNVTIATAGHPITPGLRKQVSQFNIPVHIKDNVWLGAHCVVLPGVTIGENSVIGAGSIVTKDIPANVVAVGNPCKVLRPINERDREFYYQNQRFDDEVLAAIEPLNTIG</sequence>
<evidence type="ECO:0000256" key="2">
    <source>
        <dbReference type="ARBA" id="ARBA00022458"/>
    </source>
</evidence>
<dbReference type="InterPro" id="IPR024688">
    <property type="entry name" value="Mac_dom"/>
</dbReference>
<dbReference type="CDD" id="cd03357">
    <property type="entry name" value="LbH_MAT_GAT"/>
    <property type="match status" value="1"/>
</dbReference>